<proteinExistence type="inferred from homology"/>
<dbReference type="PANTHER" id="PTHR21064">
    <property type="entry name" value="AMINOGLYCOSIDE PHOSPHOTRANSFERASE DOMAIN-CONTAINING PROTEIN-RELATED"/>
    <property type="match status" value="1"/>
</dbReference>
<dbReference type="Pfam" id="PF01636">
    <property type="entry name" value="APH"/>
    <property type="match status" value="1"/>
</dbReference>
<dbReference type="Gene3D" id="3.90.1200.10">
    <property type="match status" value="1"/>
</dbReference>
<comment type="caution">
    <text evidence="3">The sequence shown here is derived from an EMBL/GenBank/DDBJ whole genome shotgun (WGS) entry which is preliminary data.</text>
</comment>
<dbReference type="Gene3D" id="3.30.200.20">
    <property type="entry name" value="Phosphorylase Kinase, domain 1"/>
    <property type="match status" value="1"/>
</dbReference>
<evidence type="ECO:0000256" key="1">
    <source>
        <dbReference type="ARBA" id="ARBA00038240"/>
    </source>
</evidence>
<keyword evidence="3" id="KW-0808">Transferase</keyword>
<protein>
    <submittedName>
        <fullName evidence="3">Ser/Thr protein kinase RdoA (MazF antagonist)</fullName>
    </submittedName>
</protein>
<evidence type="ECO:0000313" key="3">
    <source>
        <dbReference type="EMBL" id="TDQ39814.1"/>
    </source>
</evidence>
<dbReference type="GO" id="GO:0009088">
    <property type="term" value="P:threonine biosynthetic process"/>
    <property type="evidence" value="ECO:0007669"/>
    <property type="project" value="TreeGrafter"/>
</dbReference>
<feature type="domain" description="Aminoglycoside phosphotransferase" evidence="2">
    <location>
        <begin position="66"/>
        <end position="291"/>
    </location>
</feature>
<gene>
    <name evidence="3" type="ORF">EV213_107182</name>
</gene>
<dbReference type="EMBL" id="SNYJ01000007">
    <property type="protein sequence ID" value="TDQ39814.1"/>
    <property type="molecule type" value="Genomic_DNA"/>
</dbReference>
<name>A0A4R6U9R8_9BACI</name>
<sequence length="388" mass="45697">MIKKVHYTYPYFGTLILYRYETQKFLRKGAYMNYNDAVSIIDTSLLRSVSELYELESYGIQRIPAHEGGRNVVYTCENEDANTKILRIAFLTDRSREDFLAEVEYIRYLFDHGGSVADVIRSKHGNLLEEISHANQTFYICLFEKARGIRLVENHYQYREGVPINEYFYNCGKTLGKLHQLSKGYAPVHQRYRFFDKFNAEYIDNLIPSTLSLLKEKMLGLLKTLEQLDRSRDSFGMVHFDFNDGNYSIDFDSGQITVYDFDNSCYCWYMFDLASLWTQGMGWTQFEPDADKRKNFMDDYFRTALEGYTSETNIESSMLDKLPLFIQINLIENIVDAFEGFKKSGHELGCDEELAYLIKCLEDEITYLGFFHDIYSHEEPFEYEERKI</sequence>
<dbReference type="PANTHER" id="PTHR21064:SF6">
    <property type="entry name" value="AMINOGLYCOSIDE PHOSPHOTRANSFERASE DOMAIN-CONTAINING PROTEIN"/>
    <property type="match status" value="1"/>
</dbReference>
<dbReference type="InterPro" id="IPR011009">
    <property type="entry name" value="Kinase-like_dom_sf"/>
</dbReference>
<dbReference type="InterPro" id="IPR050249">
    <property type="entry name" value="Pseudomonas-type_ThrB"/>
</dbReference>
<dbReference type="GO" id="GO:0004413">
    <property type="term" value="F:homoserine kinase activity"/>
    <property type="evidence" value="ECO:0007669"/>
    <property type="project" value="TreeGrafter"/>
</dbReference>
<accession>A0A4R6U9R8</accession>
<dbReference type="Proteomes" id="UP000295632">
    <property type="component" value="Unassembled WGS sequence"/>
</dbReference>
<evidence type="ECO:0000313" key="4">
    <source>
        <dbReference type="Proteomes" id="UP000295632"/>
    </source>
</evidence>
<reference evidence="3 4" key="1">
    <citation type="submission" date="2019-03" db="EMBL/GenBank/DDBJ databases">
        <title>Genomic Encyclopedia of Type Strains, Phase IV (KMG-IV): sequencing the most valuable type-strain genomes for metagenomic binning, comparative biology and taxonomic classification.</title>
        <authorList>
            <person name="Goeker M."/>
        </authorList>
    </citation>
    <scope>NUCLEOTIDE SEQUENCE [LARGE SCALE GENOMIC DNA]</scope>
    <source>
        <strain evidence="3 4">DSM 28697</strain>
    </source>
</reference>
<organism evidence="3 4">
    <name type="scientific">Aureibacillus halotolerans</name>
    <dbReference type="NCBI Taxonomy" id="1508390"/>
    <lineage>
        <taxon>Bacteria</taxon>
        <taxon>Bacillati</taxon>
        <taxon>Bacillota</taxon>
        <taxon>Bacilli</taxon>
        <taxon>Bacillales</taxon>
        <taxon>Bacillaceae</taxon>
        <taxon>Aureibacillus</taxon>
    </lineage>
</organism>
<keyword evidence="3" id="KW-0418">Kinase</keyword>
<dbReference type="SUPFAM" id="SSF56112">
    <property type="entry name" value="Protein kinase-like (PK-like)"/>
    <property type="match status" value="1"/>
</dbReference>
<dbReference type="InterPro" id="IPR002575">
    <property type="entry name" value="Aminoglycoside_PTrfase"/>
</dbReference>
<comment type="similarity">
    <text evidence="1">Belongs to the pseudomonas-type ThrB family.</text>
</comment>
<dbReference type="AlphaFoldDB" id="A0A4R6U9R8"/>
<evidence type="ECO:0000259" key="2">
    <source>
        <dbReference type="Pfam" id="PF01636"/>
    </source>
</evidence>
<keyword evidence="4" id="KW-1185">Reference proteome</keyword>